<dbReference type="RefSeq" id="WP_055451313.1">
    <property type="nucleotide sequence ID" value="NZ_CYHF01000009.1"/>
</dbReference>
<keyword evidence="3" id="KW-1185">Reference proteome</keyword>
<proteinExistence type="predicted"/>
<evidence type="ECO:0000313" key="2">
    <source>
        <dbReference type="EMBL" id="CUA99297.1"/>
    </source>
</evidence>
<dbReference type="Pfam" id="PF09954">
    <property type="entry name" value="DUF2188"/>
    <property type="match status" value="1"/>
</dbReference>
<dbReference type="InterPro" id="IPR018691">
    <property type="entry name" value="DUF2188"/>
</dbReference>
<evidence type="ECO:0000256" key="1">
    <source>
        <dbReference type="SAM" id="MobiDB-lite"/>
    </source>
</evidence>
<name>A0A0K6I7K0_9BURK</name>
<dbReference type="AlphaFoldDB" id="A0A0K6I7K0"/>
<feature type="region of interest" description="Disordered" evidence="1">
    <location>
        <begin position="1"/>
        <end position="80"/>
    </location>
</feature>
<dbReference type="STRING" id="339866.GCA_001418255_02458"/>
<reference evidence="3" key="1">
    <citation type="submission" date="2015-08" db="EMBL/GenBank/DDBJ databases">
        <authorList>
            <person name="Varghese N."/>
        </authorList>
    </citation>
    <scope>NUCLEOTIDE SEQUENCE [LARGE SCALE GENOMIC DNA]</scope>
    <source>
        <strain evidence="3">DSM 18181</strain>
    </source>
</reference>
<feature type="compositionally biased region" description="Polar residues" evidence="1">
    <location>
        <begin position="1"/>
        <end position="11"/>
    </location>
</feature>
<evidence type="ECO:0000313" key="3">
    <source>
        <dbReference type="Proteomes" id="UP000183649"/>
    </source>
</evidence>
<dbReference type="Proteomes" id="UP000183649">
    <property type="component" value="Unassembled WGS sequence"/>
</dbReference>
<organism evidence="2 3">
    <name type="scientific">Thiomonas bhubaneswarensis</name>
    <dbReference type="NCBI Taxonomy" id="339866"/>
    <lineage>
        <taxon>Bacteria</taxon>
        <taxon>Pseudomonadati</taxon>
        <taxon>Pseudomonadota</taxon>
        <taxon>Betaproteobacteria</taxon>
        <taxon>Burkholderiales</taxon>
        <taxon>Thiomonas</taxon>
    </lineage>
</organism>
<dbReference type="OrthoDB" id="8858565at2"/>
<accession>A0A0K6I7K0</accession>
<gene>
    <name evidence="2" type="ORF">Ga0061069_10960</name>
</gene>
<dbReference type="EMBL" id="CYHF01000009">
    <property type="protein sequence ID" value="CUA99297.1"/>
    <property type="molecule type" value="Genomic_DNA"/>
</dbReference>
<sequence length="80" mass="8638">MANKVSSSNTRHVVPNPNGGWDNKRGGATRAGSHHDTKQEAIDAARRMSQREGSELKIHNRDGKIGQSDSHGNDPKNIPG</sequence>
<protein>
    <submittedName>
        <fullName evidence="2">Uncharacterized protein conserved in bacteria (DUF2188)</fullName>
    </submittedName>
</protein>
<feature type="compositionally biased region" description="Basic and acidic residues" evidence="1">
    <location>
        <begin position="33"/>
        <end position="64"/>
    </location>
</feature>